<dbReference type="PANTHER" id="PTHR13060">
    <property type="entry name" value="SGT1 PROTEIN HSGT1 SUPPRESSOR OF GCR2"/>
    <property type="match status" value="1"/>
</dbReference>
<feature type="compositionally biased region" description="Acidic residues" evidence="1">
    <location>
        <begin position="451"/>
        <end position="484"/>
    </location>
</feature>
<feature type="region of interest" description="Disordered" evidence="1">
    <location>
        <begin position="616"/>
        <end position="643"/>
    </location>
</feature>
<evidence type="ECO:0000256" key="1">
    <source>
        <dbReference type="SAM" id="MobiDB-lite"/>
    </source>
</evidence>
<accession>A0ABR4DCS5</accession>
<feature type="compositionally biased region" description="Basic and acidic residues" evidence="1">
    <location>
        <begin position="559"/>
        <end position="578"/>
    </location>
</feature>
<feature type="region of interest" description="Disordered" evidence="1">
    <location>
        <begin position="445"/>
        <end position="529"/>
    </location>
</feature>
<protein>
    <submittedName>
        <fullName evidence="2">Uncharacterized protein</fullName>
    </submittedName>
</protein>
<proteinExistence type="predicted"/>
<gene>
    <name evidence="2" type="ORF">VTJ83DRAFT_2997</name>
</gene>
<dbReference type="EMBL" id="JAZGUE010000003">
    <property type="protein sequence ID" value="KAL2268151.1"/>
    <property type="molecule type" value="Genomic_DNA"/>
</dbReference>
<comment type="caution">
    <text evidence="2">The sequence shown here is derived from an EMBL/GenBank/DDBJ whole genome shotgun (WGS) entry which is preliminary data.</text>
</comment>
<dbReference type="Proteomes" id="UP001600064">
    <property type="component" value="Unassembled WGS sequence"/>
</dbReference>
<organism evidence="2 3">
    <name type="scientific">Remersonia thermophila</name>
    <dbReference type="NCBI Taxonomy" id="72144"/>
    <lineage>
        <taxon>Eukaryota</taxon>
        <taxon>Fungi</taxon>
        <taxon>Dikarya</taxon>
        <taxon>Ascomycota</taxon>
        <taxon>Pezizomycotina</taxon>
        <taxon>Sordariomycetes</taxon>
        <taxon>Sordariomycetidae</taxon>
        <taxon>Sordariales</taxon>
        <taxon>Sordariales incertae sedis</taxon>
        <taxon>Remersonia</taxon>
    </lineage>
</organism>
<dbReference type="GeneID" id="98123972"/>
<feature type="compositionally biased region" description="Acidic residues" evidence="1">
    <location>
        <begin position="515"/>
        <end position="526"/>
    </location>
</feature>
<evidence type="ECO:0000313" key="2">
    <source>
        <dbReference type="EMBL" id="KAL2268151.1"/>
    </source>
</evidence>
<evidence type="ECO:0000313" key="3">
    <source>
        <dbReference type="Proteomes" id="UP001600064"/>
    </source>
</evidence>
<dbReference type="InterPro" id="IPR010770">
    <property type="entry name" value="Ecd"/>
</dbReference>
<feature type="compositionally biased region" description="Acidic residues" evidence="1">
    <location>
        <begin position="579"/>
        <end position="595"/>
    </location>
</feature>
<sequence>MDTANEPRPGDDDFDGFRMRLPEDCVEYMLFVIGDKSDSSLPSLETIRKAADHKLAEIAPDYIWQKDPFKLDTKVQKGLGLPFLYGATHYGDNVEDEWLIVYLLRELTKSFSNLWVRVSDSDGEFLLIEAAKVAPKWLTPENDANRVWIHDGKLLVIPLDGSDTATTTSSKSLTLPQAVNTIRTTPPSSLVHSPLVEAEAFYRLEKYPGHIATFFHHARVTIPRKLAYVLHSRPHAVAPATEAFYLRDPKSLKPLLSPSSSSTLTFPPADLVTISVRFTKTLYAQLKSQRFSPPPVAWREVMRKAEGEAGAAEPGAAPADATTAAAKALARLDLGMKLTTGFELLVRQASDQGSASRLVREVALLLEDLAEDGGDAALPSDAEIARWEGMDREDDDSWMDIDFADLEKELAGNGSRGTGGFGDAAAQADLRKIVSRFEAFLNDESAGIDGAEIDEMDRDNDSDEDEEDESDDEDEDKEVSFDEEQFARMMREMMGLPAEKEDVKGKKKAAASTEVGEEEDEEDEDEEIRKMMEQMESELKGLGALELDRTPKVVGTSAIKDKGEGQSKGERAVARNHADDEEEDEDGSEDSDGSVDIDYNLAKNLLESFKTQAGMAGPASNLLGLMGMKLPRDEGNPDEEQRT</sequence>
<reference evidence="2 3" key="1">
    <citation type="journal article" date="2024" name="Commun. Biol.">
        <title>Comparative genomic analysis of thermophilic fungi reveals convergent evolutionary adaptations and gene losses.</title>
        <authorList>
            <person name="Steindorff A.S."/>
            <person name="Aguilar-Pontes M.V."/>
            <person name="Robinson A.J."/>
            <person name="Andreopoulos B."/>
            <person name="LaButti K."/>
            <person name="Kuo A."/>
            <person name="Mondo S."/>
            <person name="Riley R."/>
            <person name="Otillar R."/>
            <person name="Haridas S."/>
            <person name="Lipzen A."/>
            <person name="Grimwood J."/>
            <person name="Schmutz J."/>
            <person name="Clum A."/>
            <person name="Reid I.D."/>
            <person name="Moisan M.C."/>
            <person name="Butler G."/>
            <person name="Nguyen T.T.M."/>
            <person name="Dewar K."/>
            <person name="Conant G."/>
            <person name="Drula E."/>
            <person name="Henrissat B."/>
            <person name="Hansel C."/>
            <person name="Singer S."/>
            <person name="Hutchinson M.I."/>
            <person name="de Vries R.P."/>
            <person name="Natvig D.O."/>
            <person name="Powell A.J."/>
            <person name="Tsang A."/>
            <person name="Grigoriev I.V."/>
        </authorList>
    </citation>
    <scope>NUCLEOTIDE SEQUENCE [LARGE SCALE GENOMIC DNA]</scope>
    <source>
        <strain evidence="2 3">ATCC 22073</strain>
    </source>
</reference>
<name>A0ABR4DCS5_9PEZI</name>
<feature type="region of interest" description="Disordered" evidence="1">
    <location>
        <begin position="553"/>
        <end position="596"/>
    </location>
</feature>
<keyword evidence="3" id="KW-1185">Reference proteome</keyword>
<dbReference type="PANTHER" id="PTHR13060:SF0">
    <property type="entry name" value="PROTEIN ECDYSONELESS HOMOLOG"/>
    <property type="match status" value="1"/>
</dbReference>
<dbReference type="Pfam" id="PF07093">
    <property type="entry name" value="SGT1"/>
    <property type="match status" value="2"/>
</dbReference>
<dbReference type="RefSeq" id="XP_070866878.1">
    <property type="nucleotide sequence ID" value="XM_071009328.1"/>
</dbReference>
<feature type="compositionally biased region" description="Basic and acidic residues" evidence="1">
    <location>
        <begin position="630"/>
        <end position="643"/>
    </location>
</feature>